<dbReference type="RefSeq" id="WP_141412673.1">
    <property type="nucleotide sequence ID" value="NZ_AP019735.1"/>
</dbReference>
<dbReference type="NCBIfam" id="NF008277">
    <property type="entry name" value="PRK11055.1"/>
    <property type="match status" value="1"/>
</dbReference>
<dbReference type="InterPro" id="IPR047215">
    <property type="entry name" value="Galactose_mutarotase-like"/>
</dbReference>
<evidence type="ECO:0000256" key="4">
    <source>
        <dbReference type="ARBA" id="ARBA00006206"/>
    </source>
</evidence>
<dbReference type="EC" id="5.1.3.3" evidence="6 11"/>
<dbReference type="InterPro" id="IPR018052">
    <property type="entry name" value="Ald1_epimerase_CS"/>
</dbReference>
<organism evidence="15 16">
    <name type="scientific">Alistipes communis</name>
    <dbReference type="NCBI Taxonomy" id="2585118"/>
    <lineage>
        <taxon>Bacteria</taxon>
        <taxon>Pseudomonadati</taxon>
        <taxon>Bacteroidota</taxon>
        <taxon>Bacteroidia</taxon>
        <taxon>Bacteroidales</taxon>
        <taxon>Rikenellaceae</taxon>
        <taxon>Alistipes</taxon>
    </lineage>
</organism>
<evidence type="ECO:0000256" key="11">
    <source>
        <dbReference type="PIRNR" id="PIRNR005096"/>
    </source>
</evidence>
<dbReference type="EMBL" id="AP019735">
    <property type="protein sequence ID" value="BBL04147.1"/>
    <property type="molecule type" value="Genomic_DNA"/>
</dbReference>
<feature type="active site" description="Proton donor" evidence="12">
    <location>
        <position position="175"/>
    </location>
</feature>
<dbReference type="GO" id="GO:0006006">
    <property type="term" value="P:glucose metabolic process"/>
    <property type="evidence" value="ECO:0007669"/>
    <property type="project" value="TreeGrafter"/>
</dbReference>
<dbReference type="CDD" id="cd09019">
    <property type="entry name" value="galactose_mutarotase_like"/>
    <property type="match status" value="1"/>
</dbReference>
<dbReference type="GO" id="GO:0004034">
    <property type="term" value="F:aldose 1-epimerase activity"/>
    <property type="evidence" value="ECO:0007669"/>
    <property type="project" value="UniProtKB-EC"/>
</dbReference>
<dbReference type="KEGG" id="acou:A5CBH24_14600"/>
<dbReference type="GO" id="GO:0005737">
    <property type="term" value="C:cytoplasm"/>
    <property type="evidence" value="ECO:0007669"/>
    <property type="project" value="TreeGrafter"/>
</dbReference>
<evidence type="ECO:0000256" key="9">
    <source>
        <dbReference type="ARBA" id="ARBA00023235"/>
    </source>
</evidence>
<reference evidence="16" key="1">
    <citation type="submission" date="2019-06" db="EMBL/GenBank/DDBJ databases">
        <title>Alistipes onderdonkii subsp. vulgaris subsp. nov., Alistipes dispar sp. nov. and Alistipes communis sp. nov., isolated from human faeces, and creation of Alistipes onderdonkii subsp. onderdonkii subsp. nov.</title>
        <authorList>
            <person name="Sakamoto M."/>
            <person name="Ikeyama N."/>
            <person name="Ogata Y."/>
            <person name="Suda W."/>
            <person name="Iino T."/>
            <person name="Hattori M."/>
            <person name="Ohkuma M."/>
        </authorList>
    </citation>
    <scope>NUCLEOTIDE SEQUENCE [LARGE SCALE GENOMIC DNA]</scope>
    <source>
        <strain evidence="16">5CBH24</strain>
    </source>
</reference>
<dbReference type="Gene3D" id="2.70.98.10">
    <property type="match status" value="1"/>
</dbReference>
<evidence type="ECO:0000256" key="2">
    <source>
        <dbReference type="ARBA" id="ARBA00001913"/>
    </source>
</evidence>
<protein>
    <recommendedName>
        <fullName evidence="7 11">Aldose 1-epimerase</fullName>
        <ecNumber evidence="6 11">5.1.3.3</ecNumber>
    </recommendedName>
</protein>
<dbReference type="Pfam" id="PF01263">
    <property type="entry name" value="Aldose_epim"/>
    <property type="match status" value="1"/>
</dbReference>
<evidence type="ECO:0000256" key="10">
    <source>
        <dbReference type="ARBA" id="ARBA00023277"/>
    </source>
</evidence>
<gene>
    <name evidence="15" type="primary">galM</name>
    <name evidence="15" type="ORF">A5CBH24_14600</name>
</gene>
<keyword evidence="10 11" id="KW-0119">Carbohydrate metabolism</keyword>
<dbReference type="GO" id="GO:0033499">
    <property type="term" value="P:galactose catabolic process via UDP-galactose, Leloir pathway"/>
    <property type="evidence" value="ECO:0007669"/>
    <property type="project" value="TreeGrafter"/>
</dbReference>
<evidence type="ECO:0000256" key="14">
    <source>
        <dbReference type="PIRSR" id="PIRSR005096-3"/>
    </source>
</evidence>
<evidence type="ECO:0000256" key="7">
    <source>
        <dbReference type="ARBA" id="ARBA00014165"/>
    </source>
</evidence>
<evidence type="ECO:0000313" key="16">
    <source>
        <dbReference type="Proteomes" id="UP000318946"/>
    </source>
</evidence>
<dbReference type="AlphaFoldDB" id="A0A4Y1WTE7"/>
<evidence type="ECO:0000256" key="12">
    <source>
        <dbReference type="PIRSR" id="PIRSR005096-1"/>
    </source>
</evidence>
<accession>A0A4Y1WTE7</accession>
<dbReference type="InterPro" id="IPR014718">
    <property type="entry name" value="GH-type_carb-bd"/>
</dbReference>
<keyword evidence="16" id="KW-1185">Reference proteome</keyword>
<feature type="binding site" evidence="13">
    <location>
        <position position="247"/>
    </location>
    <ligand>
        <name>beta-D-galactose</name>
        <dbReference type="ChEBI" id="CHEBI:27667"/>
    </ligand>
</feature>
<dbReference type="Proteomes" id="UP000318946">
    <property type="component" value="Chromosome"/>
</dbReference>
<comment type="pathway">
    <text evidence="3 11">Carbohydrate metabolism; hexose metabolism.</text>
</comment>
<evidence type="ECO:0000256" key="6">
    <source>
        <dbReference type="ARBA" id="ARBA00013185"/>
    </source>
</evidence>
<evidence type="ECO:0000256" key="13">
    <source>
        <dbReference type="PIRSR" id="PIRSR005096-2"/>
    </source>
</evidence>
<feature type="binding site" evidence="14">
    <location>
        <begin position="175"/>
        <end position="177"/>
    </location>
    <ligand>
        <name>beta-D-galactose</name>
        <dbReference type="ChEBI" id="CHEBI:27667"/>
    </ligand>
</feature>
<dbReference type="PROSITE" id="PS00545">
    <property type="entry name" value="ALDOSE_1_EPIMERASE"/>
    <property type="match status" value="1"/>
</dbReference>
<feature type="active site" description="Proton acceptor" evidence="12">
    <location>
        <position position="313"/>
    </location>
</feature>
<comment type="catalytic activity">
    <reaction evidence="1 11">
        <text>alpha-D-glucose = beta-D-glucose</text>
        <dbReference type="Rhea" id="RHEA:10264"/>
        <dbReference type="ChEBI" id="CHEBI:15903"/>
        <dbReference type="ChEBI" id="CHEBI:17925"/>
        <dbReference type="EC" id="5.1.3.3"/>
    </reaction>
</comment>
<dbReference type="OrthoDB" id="9779408at2"/>
<dbReference type="UniPathway" id="UPA00242"/>
<evidence type="ECO:0000256" key="5">
    <source>
        <dbReference type="ARBA" id="ARBA00011245"/>
    </source>
</evidence>
<dbReference type="SUPFAM" id="SSF74650">
    <property type="entry name" value="Galactose mutarotase-like"/>
    <property type="match status" value="1"/>
</dbReference>
<dbReference type="InterPro" id="IPR015443">
    <property type="entry name" value="Aldose_1-epimerase"/>
</dbReference>
<dbReference type="PANTHER" id="PTHR10091">
    <property type="entry name" value="ALDOSE-1-EPIMERASE"/>
    <property type="match status" value="1"/>
</dbReference>
<sequence>MTVSKISTEPHAQGEIEVFRLANAAGAYVDVCNIGAGITAVVVPDREGRMADVALGYRAYADYVGDGACFGKTPGRFANRIAGGRFTLDGKEYRLAVNNGPNHLHGGPTGFANRLWQGETTGDGVAFTRTSPDGEEGYPGTLTARIAYAWDDDCCLTVLLEAACDAPTIVNLTNHSYWNLAGENAGSVLGHKLRLRASRWLPTDETLIPTGELAGVAGTPMDFRTSKPLGRDIRADFPALRYGKGYDNCWAVDDWRADEETTVAELYDPKSGRRLSVRSTQPGVQVYTGNWLAGSPLSKSGRPYADYDGVAIECQGFPDAPNRPDFPSAELRPGEAYRRTIRFRFDVR</sequence>
<keyword evidence="8" id="KW-0106">Calcium</keyword>
<proteinExistence type="inferred from homology"/>
<dbReference type="PANTHER" id="PTHR10091:SF0">
    <property type="entry name" value="GALACTOSE MUTAROTASE"/>
    <property type="match status" value="1"/>
</dbReference>
<comment type="similarity">
    <text evidence="4 11">Belongs to the aldose epimerase family.</text>
</comment>
<comment type="cofactor">
    <cofactor evidence="2">
        <name>Ca(2+)</name>
        <dbReference type="ChEBI" id="CHEBI:29108"/>
    </cofactor>
</comment>
<keyword evidence="9 11" id="KW-0413">Isomerase</keyword>
<evidence type="ECO:0000256" key="3">
    <source>
        <dbReference type="ARBA" id="ARBA00005028"/>
    </source>
</evidence>
<dbReference type="GO" id="GO:0030246">
    <property type="term" value="F:carbohydrate binding"/>
    <property type="evidence" value="ECO:0007669"/>
    <property type="project" value="InterPro"/>
</dbReference>
<evidence type="ECO:0000313" key="15">
    <source>
        <dbReference type="EMBL" id="BBL04147.1"/>
    </source>
</evidence>
<evidence type="ECO:0000256" key="8">
    <source>
        <dbReference type="ARBA" id="ARBA00022837"/>
    </source>
</evidence>
<dbReference type="InterPro" id="IPR008183">
    <property type="entry name" value="Aldose_1/G6P_1-epimerase"/>
</dbReference>
<comment type="subunit">
    <text evidence="5">Monomer.</text>
</comment>
<feature type="binding site" evidence="14">
    <location>
        <begin position="79"/>
        <end position="80"/>
    </location>
    <ligand>
        <name>beta-D-galactose</name>
        <dbReference type="ChEBI" id="CHEBI:27667"/>
    </ligand>
</feature>
<dbReference type="InterPro" id="IPR011013">
    <property type="entry name" value="Gal_mutarotase_sf_dom"/>
</dbReference>
<dbReference type="PIRSF" id="PIRSF005096">
    <property type="entry name" value="GALM"/>
    <property type="match status" value="1"/>
</dbReference>
<evidence type="ECO:0000256" key="1">
    <source>
        <dbReference type="ARBA" id="ARBA00001614"/>
    </source>
</evidence>
<dbReference type="GeneID" id="78342180"/>
<name>A0A4Y1WTE7_9BACT</name>